<evidence type="ECO:0008006" key="4">
    <source>
        <dbReference type="Google" id="ProtNLM"/>
    </source>
</evidence>
<dbReference type="EMBL" id="JBHUEJ010000044">
    <property type="protein sequence ID" value="MFD1712459.1"/>
    <property type="molecule type" value="Genomic_DNA"/>
</dbReference>
<comment type="caution">
    <text evidence="2">The sequence shown here is derived from an EMBL/GenBank/DDBJ whole genome shotgun (WGS) entry which is preliminary data.</text>
</comment>
<gene>
    <name evidence="2" type="ORF">ACFSF0_17815</name>
</gene>
<evidence type="ECO:0000256" key="1">
    <source>
        <dbReference type="SAM" id="MobiDB-lite"/>
    </source>
</evidence>
<sequence length="568" mass="61977">MLRQLRLHALPVMLALVVPFGVRSAVLSVCPLKGATDEPNRRTQLLAESPMQNWALNLHDGAQQPGETACASLQLPVDASAVQWSTLLASDDPLLTAHTLTLQGTARGAAFDVSEVFTSGDEPPEPADSSSAPSTGPVPAWQAFGREERARVQSDGRLVCAAGQAPAGFFARLPPASSPGGQPVLQVVARGRGQFQIGMSDPDRLARESPLALGTLSANKDWRVHELTPLAPQAEWTAVSIACPNVEAELEVRSLALHAGRQQRAAWMWSPALWQSSPDQIWTWVTAHRLNTVMITVPVQQERVANADVLQRFLIEATRRNVAVWAVAGDPRDVLPSSHVALRARLAAYRDYNQTAAASARLAGVQLDIEPYLLPGYRLNPRAWRDAYLGTVQAAREELGAAIPLDMVVPVWWGTDRHWGPGWLDALVSSGVSLTVMNYRTNEAALIKGAAPFLDWGTRYRRPVTMALELGPIPDETRRAFARGQGQGELWALALGQHTALILFNRPVEGLKGSAWQYRNSRNFSGTHVTFERKPAQLQQSVEHLLPTWAAWEGFRGIAIHGLDVTPK</sequence>
<dbReference type="Proteomes" id="UP001597304">
    <property type="component" value="Unassembled WGS sequence"/>
</dbReference>
<evidence type="ECO:0000313" key="3">
    <source>
        <dbReference type="Proteomes" id="UP001597304"/>
    </source>
</evidence>
<dbReference type="RefSeq" id="WP_147913163.1">
    <property type="nucleotide sequence ID" value="NZ_JBHUEJ010000044.1"/>
</dbReference>
<organism evidence="2 3">
    <name type="scientific">Ottowia flava</name>
    <dbReference type="NCBI Taxonomy" id="2675430"/>
    <lineage>
        <taxon>Bacteria</taxon>
        <taxon>Pseudomonadati</taxon>
        <taxon>Pseudomonadota</taxon>
        <taxon>Betaproteobacteria</taxon>
        <taxon>Burkholderiales</taxon>
        <taxon>Comamonadaceae</taxon>
        <taxon>Ottowia</taxon>
    </lineage>
</organism>
<evidence type="ECO:0000313" key="2">
    <source>
        <dbReference type="EMBL" id="MFD1712459.1"/>
    </source>
</evidence>
<name>A0ABW4KXW5_9BURK</name>
<keyword evidence="3" id="KW-1185">Reference proteome</keyword>
<proteinExistence type="predicted"/>
<reference evidence="3" key="1">
    <citation type="journal article" date="2019" name="Int. J. Syst. Evol. Microbiol.">
        <title>The Global Catalogue of Microorganisms (GCM) 10K type strain sequencing project: providing services to taxonomists for standard genome sequencing and annotation.</title>
        <authorList>
            <consortium name="The Broad Institute Genomics Platform"/>
            <consortium name="The Broad Institute Genome Sequencing Center for Infectious Disease"/>
            <person name="Wu L."/>
            <person name="Ma J."/>
        </authorList>
    </citation>
    <scope>NUCLEOTIDE SEQUENCE [LARGE SCALE GENOMIC DNA]</scope>
    <source>
        <strain evidence="3">LMG 29247</strain>
    </source>
</reference>
<protein>
    <recommendedName>
        <fullName evidence="4">DUF4434 domain-containing protein</fullName>
    </recommendedName>
</protein>
<feature type="region of interest" description="Disordered" evidence="1">
    <location>
        <begin position="117"/>
        <end position="140"/>
    </location>
</feature>
<accession>A0ABW4KXW5</accession>